<dbReference type="CDD" id="cd00118">
    <property type="entry name" value="LysM"/>
    <property type="match status" value="3"/>
</dbReference>
<dbReference type="InterPro" id="IPR036779">
    <property type="entry name" value="LysM_dom_sf"/>
</dbReference>
<dbReference type="Gene3D" id="3.10.350.10">
    <property type="entry name" value="LysM domain"/>
    <property type="match status" value="3"/>
</dbReference>
<accession>A0A4R5YGD9</accession>
<dbReference type="SUPFAM" id="SSF54106">
    <property type="entry name" value="LysM domain"/>
    <property type="match status" value="3"/>
</dbReference>
<dbReference type="AlphaFoldDB" id="A0A4R5YGD9"/>
<dbReference type="SMART" id="SM00257">
    <property type="entry name" value="LysM"/>
    <property type="match status" value="3"/>
</dbReference>
<comment type="caution">
    <text evidence="3">The sequence shown here is derived from an EMBL/GenBank/DDBJ whole genome shotgun (WGS) entry which is preliminary data.</text>
</comment>
<dbReference type="PANTHER" id="PTHR33734:SF22">
    <property type="entry name" value="MEMBRANE-BOUND LYTIC MUREIN TRANSGLYCOSYLASE D"/>
    <property type="match status" value="1"/>
</dbReference>
<name>A0A4R5YGD9_9MICO</name>
<feature type="compositionally biased region" description="Low complexity" evidence="1">
    <location>
        <begin position="34"/>
        <end position="51"/>
    </location>
</feature>
<dbReference type="PROSITE" id="PS51782">
    <property type="entry name" value="LYSM"/>
    <property type="match status" value="3"/>
</dbReference>
<dbReference type="InterPro" id="IPR018392">
    <property type="entry name" value="LysM"/>
</dbReference>
<organism evidence="3 4">
    <name type="scientific">Microbacterium oleivorans</name>
    <dbReference type="NCBI Taxonomy" id="273677"/>
    <lineage>
        <taxon>Bacteria</taxon>
        <taxon>Bacillati</taxon>
        <taxon>Actinomycetota</taxon>
        <taxon>Actinomycetes</taxon>
        <taxon>Micrococcales</taxon>
        <taxon>Microbacteriaceae</taxon>
        <taxon>Microbacterium</taxon>
    </lineage>
</organism>
<feature type="domain" description="LysM" evidence="2">
    <location>
        <begin position="187"/>
        <end position="231"/>
    </location>
</feature>
<sequence length="384" mass="40351">MIGSIALSLSLLPVDAATADDHDRSAPRPLSAKAHATPVPAASPATTVGTPAARAAVRSHVVARGETISAIAAANGVRTADVLTWNDLGWRSLIHPGDVLRLGPKTEKTDAEPSRPARGTASAYTVRPGDTLWSIAQRHGMSVTSLVRANELGASSIIHPGQKLTVTELAAHRAAAPAPSPRAAAGPVHEVSAGETLWAIAADSGTTLARLLDANGLDEASIIYPGQKLRIPAAAAPRAASTQSRPGQTELDGEQIANVRTIIEVGRDRGVSRDGIAIALATAMVESWIRNLDGGDRDSVGLFQQRPSAGWGNEKQIRDPRRSAAAFFGGSSDPNGDRTRGLLDIDGWEDMAFGDAAQAVQISAYPERYGPWKDEAYRWLDLYG</sequence>
<proteinExistence type="predicted"/>
<evidence type="ECO:0000313" key="3">
    <source>
        <dbReference type="EMBL" id="TDL44261.1"/>
    </source>
</evidence>
<protein>
    <submittedName>
        <fullName evidence="3">LysM peptidoglycan-binding domain-containing protein</fullName>
    </submittedName>
</protein>
<feature type="domain" description="LysM" evidence="2">
    <location>
        <begin position="58"/>
        <end position="102"/>
    </location>
</feature>
<reference evidence="3 4" key="1">
    <citation type="submission" date="2019-03" db="EMBL/GenBank/DDBJ databases">
        <title>Genome Sequencing and Assembly of Various Microbes Isolated from Partially Reclaimed Soil and Acid Mine Drainage (AMD) Site.</title>
        <authorList>
            <person name="Steinbock B."/>
            <person name="Bechtold R."/>
            <person name="Sevigny J.L."/>
            <person name="Thomas D."/>
            <person name="Cuthill L.R."/>
            <person name="Aveiro Johannsen E.J."/>
            <person name="Thomas K."/>
            <person name="Ghosh A."/>
        </authorList>
    </citation>
    <scope>NUCLEOTIDE SEQUENCE [LARGE SCALE GENOMIC DNA]</scope>
    <source>
        <strain evidence="3 4">F-B2</strain>
    </source>
</reference>
<evidence type="ECO:0000259" key="2">
    <source>
        <dbReference type="PROSITE" id="PS51782"/>
    </source>
</evidence>
<dbReference type="PANTHER" id="PTHR33734">
    <property type="entry name" value="LYSM DOMAIN-CONTAINING GPI-ANCHORED PROTEIN 2"/>
    <property type="match status" value="1"/>
</dbReference>
<evidence type="ECO:0000256" key="1">
    <source>
        <dbReference type="SAM" id="MobiDB-lite"/>
    </source>
</evidence>
<dbReference type="GO" id="GO:0008932">
    <property type="term" value="F:lytic endotransglycosylase activity"/>
    <property type="evidence" value="ECO:0007669"/>
    <property type="project" value="TreeGrafter"/>
</dbReference>
<feature type="domain" description="LysM" evidence="2">
    <location>
        <begin position="122"/>
        <end position="166"/>
    </location>
</feature>
<dbReference type="Proteomes" id="UP000295633">
    <property type="component" value="Unassembled WGS sequence"/>
</dbReference>
<evidence type="ECO:0000313" key="4">
    <source>
        <dbReference type="Proteomes" id="UP000295633"/>
    </source>
</evidence>
<dbReference type="Pfam" id="PF01476">
    <property type="entry name" value="LysM"/>
    <property type="match status" value="3"/>
</dbReference>
<gene>
    <name evidence="3" type="ORF">E2R54_08130</name>
</gene>
<feature type="region of interest" description="Disordered" evidence="1">
    <location>
        <begin position="19"/>
        <end position="51"/>
    </location>
</feature>
<dbReference type="EMBL" id="SMZX01000002">
    <property type="protein sequence ID" value="TDL44261.1"/>
    <property type="molecule type" value="Genomic_DNA"/>
</dbReference>